<proteinExistence type="predicted"/>
<feature type="domain" description="PA14" evidence="3">
    <location>
        <begin position="42"/>
        <end position="185"/>
    </location>
</feature>
<dbReference type="InterPro" id="IPR005084">
    <property type="entry name" value="CBM6"/>
</dbReference>
<dbReference type="RefSeq" id="WP_253837880.1">
    <property type="nucleotide sequence ID" value="NZ_JAMTCS010000011.1"/>
</dbReference>
<evidence type="ECO:0000256" key="1">
    <source>
        <dbReference type="SAM" id="SignalP"/>
    </source>
</evidence>
<dbReference type="GO" id="GO:0030246">
    <property type="term" value="F:carbohydrate binding"/>
    <property type="evidence" value="ECO:0007669"/>
    <property type="project" value="InterPro"/>
</dbReference>
<evidence type="ECO:0000313" key="4">
    <source>
        <dbReference type="EMBL" id="MCP2266263.1"/>
    </source>
</evidence>
<dbReference type="Gene3D" id="2.60.120.260">
    <property type="entry name" value="Galactose-binding domain-like"/>
    <property type="match status" value="1"/>
</dbReference>
<dbReference type="PANTHER" id="PTHR33546">
    <property type="entry name" value="LARGE, MULTIFUNCTIONAL SECRETED PROTEIN-RELATED"/>
    <property type="match status" value="1"/>
</dbReference>
<dbReference type="AlphaFoldDB" id="A0A9X2G649"/>
<accession>A0A9X2G649</accession>
<gene>
    <name evidence="4" type="ORF">APR03_003628</name>
</gene>
<comment type="caution">
    <text evidence="4">The sequence shown here is derived from an EMBL/GenBank/DDBJ whole genome shotgun (WGS) entry which is preliminary data.</text>
</comment>
<dbReference type="CDD" id="cd04083">
    <property type="entry name" value="CBM35_Lmo2446-like"/>
    <property type="match status" value="1"/>
</dbReference>
<dbReference type="Gene3D" id="2.60.120.560">
    <property type="entry name" value="Exo-inulinase, domain 1"/>
    <property type="match status" value="1"/>
</dbReference>
<feature type="signal peptide" evidence="1">
    <location>
        <begin position="1"/>
        <end position="36"/>
    </location>
</feature>
<dbReference type="SUPFAM" id="SSF56988">
    <property type="entry name" value="Anthrax protective antigen"/>
    <property type="match status" value="1"/>
</dbReference>
<keyword evidence="5" id="KW-1185">Reference proteome</keyword>
<organism evidence="4 5">
    <name type="scientific">Promicromonospora thailandica</name>
    <dbReference type="NCBI Taxonomy" id="765201"/>
    <lineage>
        <taxon>Bacteria</taxon>
        <taxon>Bacillati</taxon>
        <taxon>Actinomycetota</taxon>
        <taxon>Actinomycetes</taxon>
        <taxon>Micrococcales</taxon>
        <taxon>Promicromonosporaceae</taxon>
        <taxon>Promicromonospora</taxon>
    </lineage>
</organism>
<dbReference type="Proteomes" id="UP001139493">
    <property type="component" value="Unassembled WGS sequence"/>
</dbReference>
<dbReference type="Pfam" id="PF07691">
    <property type="entry name" value="PA14"/>
    <property type="match status" value="1"/>
</dbReference>
<dbReference type="Gene3D" id="3.90.182.10">
    <property type="entry name" value="Toxin - Anthrax Protective Antigen,domain 1"/>
    <property type="match status" value="1"/>
</dbReference>
<dbReference type="EMBL" id="JAMTCS010000011">
    <property type="protein sequence ID" value="MCP2266263.1"/>
    <property type="molecule type" value="Genomic_DNA"/>
</dbReference>
<dbReference type="PANTHER" id="PTHR33546:SF1">
    <property type="entry name" value="LARGE, MULTIFUNCTIONAL SECRETED PROTEIN"/>
    <property type="match status" value="1"/>
</dbReference>
<dbReference type="SUPFAM" id="SSF63829">
    <property type="entry name" value="Calcium-dependent phosphotriesterase"/>
    <property type="match status" value="1"/>
</dbReference>
<dbReference type="Gene3D" id="2.120.10.30">
    <property type="entry name" value="TolB, C-terminal domain"/>
    <property type="match status" value="1"/>
</dbReference>
<feature type="domain" description="CBM6" evidence="2">
    <location>
        <begin position="684"/>
        <end position="813"/>
    </location>
</feature>
<evidence type="ECO:0000259" key="3">
    <source>
        <dbReference type="PROSITE" id="PS51820"/>
    </source>
</evidence>
<dbReference type="InterPro" id="IPR011042">
    <property type="entry name" value="6-blade_b-propeller_TolB-like"/>
</dbReference>
<dbReference type="PROSITE" id="PS51175">
    <property type="entry name" value="CBM6"/>
    <property type="match status" value="1"/>
</dbReference>
<feature type="chain" id="PRO_5040932107" evidence="1">
    <location>
        <begin position="37"/>
        <end position="1009"/>
    </location>
</feature>
<dbReference type="InterPro" id="IPR037524">
    <property type="entry name" value="PA14/GLEYA"/>
</dbReference>
<dbReference type="InterPro" id="IPR011658">
    <property type="entry name" value="PA14_dom"/>
</dbReference>
<evidence type="ECO:0000313" key="5">
    <source>
        <dbReference type="Proteomes" id="UP001139493"/>
    </source>
</evidence>
<dbReference type="Pfam" id="PF16990">
    <property type="entry name" value="CBM_35"/>
    <property type="match status" value="1"/>
</dbReference>
<name>A0A9X2G649_9MICO</name>
<protein>
    <submittedName>
        <fullName evidence="4">Carbohydrate binding module (Family 35)</fullName>
    </submittedName>
</protein>
<evidence type="ECO:0000259" key="2">
    <source>
        <dbReference type="PROSITE" id="PS51175"/>
    </source>
</evidence>
<dbReference type="PROSITE" id="PS51820">
    <property type="entry name" value="PA14"/>
    <property type="match status" value="1"/>
</dbReference>
<dbReference type="SUPFAM" id="SSF49785">
    <property type="entry name" value="Galactose-binding domain-like"/>
    <property type="match status" value="1"/>
</dbReference>
<sequence length="1009" mass="109543">MRQRGTTIRTRQAAAGATAVALTAVMLSGAVPAATAADDLPPQEPGVTLRSYDMARDLSELCTLRSGQTPNVDQLKPTIDYSSEGDFGLSERFIAHALANLSVPSAGNYEFRLTSDDGSRLVIDDTEVIDNDGLHGAESKEGTIALEPGYHDLRVEFFDNTNDNVLKLEWRPPGSTDYVVVPESVLSTEAGVVRVTAPGTKYCEGSDETAGDGMRLDSVYPGYTLTDLRPDGFEPMVAALDWTDDDRLAVVTSGSVSPGGWVEDPEPGEVFLLDNVTGETSKDQVTYEKVATDLFNPMGIAVIGDSIYVSERDKLTELTDPDGDGFYDDHRTVAEWPFGGNFHEFAFGLLHDRKYFYLNLSVAINNGGATTDPQPAENRGTAIRVDRRTGEVEYVAGGLRTPNGLVKGPDGEMFVMDNQGAWLPSSKLVHIEQGKFFNHFTNPSGPYDATPVSAPALWVPQNEIGNSPSSPVLLEEGPYEDQLVFGDVTYGGLQRAFLEKVDGEYQGAVFRHSAGLEAGVNRTIVGPDGALYVGGIGEGGNWSEPGKLRYGLQKLTPNGEDAFDMTEMRVTKKGFEVEYTQPLSTETVAKIAEDPNAAFRMDHWRYVPTRAYGGPKIDEQQLFVSDAKVSRDRTRVTLTVDGRQPGYVVHLRSPRPFADSEGRELWNTEAWYTLNAIPGYKAPAGFQEAEEATLRGSANVANEHNGYSGSGFAAGFTNPGASATFTTTVKRGGSQPVSLRYSNGPNPFEGTKTVSVLVNGQEVEPWALESTGDWKTWATATRSLDLRKGVNTITVRYDEDDDGNVNLDLLKVGGGADICEPKRYERGYTALFDGTLASLDGWNMAGPGSFGRQADCTIRGAGGMGLLWHSTELNEYSLKLDWKLKKDDNGGVFVGFPDPGNDPWIAVDQGYEIQIDATDEPDRTTGAIYTFQGADPEVVERALKPVGSWNSYEIRVEGQTIKVFLNGALVNDFVSTDPARDLSQGFIGLQNHGQGEAVSYRDVRVKDLS</sequence>
<dbReference type="Pfam" id="PF06439">
    <property type="entry name" value="3keto-disac_hyd"/>
    <property type="match status" value="1"/>
</dbReference>
<dbReference type="InterPro" id="IPR008979">
    <property type="entry name" value="Galactose-bd-like_sf"/>
</dbReference>
<dbReference type="SMART" id="SM00758">
    <property type="entry name" value="PA14"/>
    <property type="match status" value="1"/>
</dbReference>
<keyword evidence="1" id="KW-0732">Signal</keyword>
<reference evidence="4" key="1">
    <citation type="submission" date="2022-06" db="EMBL/GenBank/DDBJ databases">
        <title>Genomic Encyclopedia of Archaeal and Bacterial Type Strains, Phase II (KMG-II): from individual species to whole genera.</title>
        <authorList>
            <person name="Goeker M."/>
        </authorList>
    </citation>
    <scope>NUCLEOTIDE SEQUENCE</scope>
    <source>
        <strain evidence="4">DSM 26652</strain>
    </source>
</reference>
<dbReference type="InterPro" id="IPR010496">
    <property type="entry name" value="AL/BT2_dom"/>
</dbReference>
<dbReference type="GO" id="GO:0016787">
    <property type="term" value="F:hydrolase activity"/>
    <property type="evidence" value="ECO:0007669"/>
    <property type="project" value="InterPro"/>
</dbReference>